<dbReference type="Gene3D" id="1.10.10.60">
    <property type="entry name" value="Homeodomain-like"/>
    <property type="match status" value="1"/>
</dbReference>
<gene>
    <name evidence="4" type="ORF">ARMGADRAFT_933661</name>
</gene>
<dbReference type="OMA" id="VFIRHDV"/>
<evidence type="ECO:0000259" key="3">
    <source>
        <dbReference type="PROSITE" id="PS51294"/>
    </source>
</evidence>
<dbReference type="Proteomes" id="UP000217790">
    <property type="component" value="Unassembled WGS sequence"/>
</dbReference>
<reference evidence="5" key="1">
    <citation type="journal article" date="2017" name="Nat. Ecol. Evol.">
        <title>Genome expansion and lineage-specific genetic innovations in the forest pathogenic fungi Armillaria.</title>
        <authorList>
            <person name="Sipos G."/>
            <person name="Prasanna A.N."/>
            <person name="Walter M.C."/>
            <person name="O'Connor E."/>
            <person name="Balint B."/>
            <person name="Krizsan K."/>
            <person name="Kiss B."/>
            <person name="Hess J."/>
            <person name="Varga T."/>
            <person name="Slot J."/>
            <person name="Riley R."/>
            <person name="Boka B."/>
            <person name="Rigling D."/>
            <person name="Barry K."/>
            <person name="Lee J."/>
            <person name="Mihaltcheva S."/>
            <person name="LaButti K."/>
            <person name="Lipzen A."/>
            <person name="Waldron R."/>
            <person name="Moloney N.M."/>
            <person name="Sperisen C."/>
            <person name="Kredics L."/>
            <person name="Vagvoelgyi C."/>
            <person name="Patrignani A."/>
            <person name="Fitzpatrick D."/>
            <person name="Nagy I."/>
            <person name="Doyle S."/>
            <person name="Anderson J.B."/>
            <person name="Grigoriev I.V."/>
            <person name="Gueldener U."/>
            <person name="Muensterkoetter M."/>
            <person name="Nagy L.G."/>
        </authorList>
    </citation>
    <scope>NUCLEOTIDE SEQUENCE [LARGE SCALE GENOMIC DNA]</scope>
    <source>
        <strain evidence="5">Ar21-2</strain>
    </source>
</reference>
<protein>
    <submittedName>
        <fullName evidence="4">Uncharacterized protein</fullName>
    </submittedName>
</protein>
<organism evidence="4 5">
    <name type="scientific">Armillaria gallica</name>
    <name type="common">Bulbous honey fungus</name>
    <name type="synonym">Armillaria bulbosa</name>
    <dbReference type="NCBI Taxonomy" id="47427"/>
    <lineage>
        <taxon>Eukaryota</taxon>
        <taxon>Fungi</taxon>
        <taxon>Dikarya</taxon>
        <taxon>Basidiomycota</taxon>
        <taxon>Agaricomycotina</taxon>
        <taxon>Agaricomycetes</taxon>
        <taxon>Agaricomycetidae</taxon>
        <taxon>Agaricales</taxon>
        <taxon>Marasmiineae</taxon>
        <taxon>Physalacriaceae</taxon>
        <taxon>Armillaria</taxon>
    </lineage>
</organism>
<feature type="region of interest" description="Disordered" evidence="1">
    <location>
        <begin position="236"/>
        <end position="307"/>
    </location>
</feature>
<dbReference type="InterPro" id="IPR037830">
    <property type="entry name" value="ZZZ3"/>
</dbReference>
<dbReference type="PANTHER" id="PTHR22705:SF0">
    <property type="entry name" value="ZZ-TYPE ZINC FINGER-CONTAINING PROTEIN 3"/>
    <property type="match status" value="1"/>
</dbReference>
<dbReference type="OrthoDB" id="424753at2759"/>
<proteinExistence type="predicted"/>
<feature type="domain" description="Myb-like" evidence="2">
    <location>
        <begin position="302"/>
        <end position="357"/>
    </location>
</feature>
<dbReference type="InterPro" id="IPR017930">
    <property type="entry name" value="Myb_dom"/>
</dbReference>
<dbReference type="CDD" id="cd00167">
    <property type="entry name" value="SANT"/>
    <property type="match status" value="1"/>
</dbReference>
<dbReference type="InterPro" id="IPR001005">
    <property type="entry name" value="SANT/Myb"/>
</dbReference>
<dbReference type="InParanoid" id="A0A2H3D620"/>
<dbReference type="Pfam" id="PF00249">
    <property type="entry name" value="Myb_DNA-binding"/>
    <property type="match status" value="1"/>
</dbReference>
<dbReference type="PROSITE" id="PS50090">
    <property type="entry name" value="MYB_LIKE"/>
    <property type="match status" value="1"/>
</dbReference>
<accession>A0A2H3D620</accession>
<feature type="domain" description="HTH myb-type" evidence="3">
    <location>
        <begin position="302"/>
        <end position="361"/>
    </location>
</feature>
<evidence type="ECO:0000313" key="5">
    <source>
        <dbReference type="Proteomes" id="UP000217790"/>
    </source>
</evidence>
<dbReference type="PROSITE" id="PS51294">
    <property type="entry name" value="HTH_MYB"/>
    <property type="match status" value="1"/>
</dbReference>
<dbReference type="AlphaFoldDB" id="A0A2H3D620"/>
<dbReference type="SUPFAM" id="SSF46689">
    <property type="entry name" value="Homeodomain-like"/>
    <property type="match status" value="1"/>
</dbReference>
<evidence type="ECO:0000256" key="1">
    <source>
        <dbReference type="SAM" id="MobiDB-lite"/>
    </source>
</evidence>
<name>A0A2H3D620_ARMGA</name>
<evidence type="ECO:0000259" key="2">
    <source>
        <dbReference type="PROSITE" id="PS50090"/>
    </source>
</evidence>
<dbReference type="PANTHER" id="PTHR22705">
    <property type="entry name" value="ZINC FINGER, ZZ DOMAIN CONTAINING 3"/>
    <property type="match status" value="1"/>
</dbReference>
<dbReference type="EMBL" id="KZ293664">
    <property type="protein sequence ID" value="PBK90711.1"/>
    <property type="molecule type" value="Genomic_DNA"/>
</dbReference>
<dbReference type="SMART" id="SM00717">
    <property type="entry name" value="SANT"/>
    <property type="match status" value="1"/>
</dbReference>
<evidence type="ECO:0000313" key="4">
    <source>
        <dbReference type="EMBL" id="PBK90711.1"/>
    </source>
</evidence>
<keyword evidence="5" id="KW-1185">Reference proteome</keyword>
<dbReference type="InterPro" id="IPR009057">
    <property type="entry name" value="Homeodomain-like_sf"/>
</dbReference>
<sequence length="366" mass="41465">MKGYSFVYDSLQALSTYIASQKELLARTHSDIERLHELQKKASSNPATVVDKLAEELSDRSFKLSGLTEDQAGAPLHIDWSTYDHHDPLPFQNMACTARMTYDQRNISHTQQNSELSYLQKYVKEARHTILDPIFQQFDLSWNPEVIETAKVHASHAEIKRDFERDKIRELKQRKITTSSGLTVSTSRVPIGPGVFIRRDVEDESMDVDISLDDTMPLLTKPTIIIPPLSVLNRKASRVRRPTSKIQMDGGGGGGDLDCDNLASEPLPKARRKPSSAKNDLAPDPPAKPSLGKRNRGPDKPKPETYNQAWSVSEQHLLERLLDEIPEGEKNRWKKISLAMDNKRTPRQVASRVQKYFEKLKRFGVG</sequence>
<dbReference type="STRING" id="47427.A0A2H3D620"/>